<keyword evidence="1" id="KW-1133">Transmembrane helix</keyword>
<evidence type="ECO:0008006" key="4">
    <source>
        <dbReference type="Google" id="ProtNLM"/>
    </source>
</evidence>
<evidence type="ECO:0000313" key="3">
    <source>
        <dbReference type="Proteomes" id="UP001317870"/>
    </source>
</evidence>
<evidence type="ECO:0000256" key="1">
    <source>
        <dbReference type="SAM" id="Phobius"/>
    </source>
</evidence>
<name>A0ABN6U4X3_9NOCA</name>
<protein>
    <recommendedName>
        <fullName evidence="4">Conjugal transfer protein TrbC</fullName>
    </recommendedName>
</protein>
<reference evidence="2 3" key="1">
    <citation type="submission" date="2022-11" db="EMBL/GenBank/DDBJ databases">
        <title>Genome Sequencing of Nocardia sp. ON39_IFM12276 and assembly.</title>
        <authorList>
            <person name="Shimojima M."/>
            <person name="Toyokawa M."/>
            <person name="Uesaka K."/>
        </authorList>
    </citation>
    <scope>NUCLEOTIDE SEQUENCE [LARGE SCALE GENOMIC DNA]</scope>
    <source>
        <strain evidence="2 3">IFM 12276</strain>
    </source>
</reference>
<sequence length="93" mass="9816">MMIHTAVETFLLAQVDDPVPEAPPNSEKILQLFRYFTWFVILSGVAGITYAGGKFAWEKWNGGPLASAKMVAGGMLGGVIATSAGTIMNALIG</sequence>
<accession>A0ABN6U4X3</accession>
<feature type="transmembrane region" description="Helical" evidence="1">
    <location>
        <begin position="71"/>
        <end position="92"/>
    </location>
</feature>
<gene>
    <name evidence="2" type="ORF">IFM12276_27780</name>
</gene>
<keyword evidence="3" id="KW-1185">Reference proteome</keyword>
<organism evidence="2 3">
    <name type="scientific">Nocardia sputorum</name>
    <dbReference type="NCBI Taxonomy" id="2984338"/>
    <lineage>
        <taxon>Bacteria</taxon>
        <taxon>Bacillati</taxon>
        <taxon>Actinomycetota</taxon>
        <taxon>Actinomycetes</taxon>
        <taxon>Mycobacteriales</taxon>
        <taxon>Nocardiaceae</taxon>
        <taxon>Nocardia</taxon>
    </lineage>
</organism>
<dbReference type="Proteomes" id="UP001317870">
    <property type="component" value="Chromosome"/>
</dbReference>
<feature type="transmembrane region" description="Helical" evidence="1">
    <location>
        <begin position="32"/>
        <end position="51"/>
    </location>
</feature>
<keyword evidence="1" id="KW-0472">Membrane</keyword>
<proteinExistence type="predicted"/>
<dbReference type="EMBL" id="AP026978">
    <property type="protein sequence ID" value="BDT99749.1"/>
    <property type="molecule type" value="Genomic_DNA"/>
</dbReference>
<keyword evidence="1" id="KW-0812">Transmembrane</keyword>
<evidence type="ECO:0000313" key="2">
    <source>
        <dbReference type="EMBL" id="BDT99749.1"/>
    </source>
</evidence>